<dbReference type="SUPFAM" id="SSF52833">
    <property type="entry name" value="Thioredoxin-like"/>
    <property type="match status" value="1"/>
</dbReference>
<accession>A0A843YF45</accession>
<name>A0A843YF45_9RHOB</name>
<organism evidence="2 3">
    <name type="scientific">Tritonibacter litoralis</name>
    <dbReference type="NCBI Taxonomy" id="2662264"/>
    <lineage>
        <taxon>Bacteria</taxon>
        <taxon>Pseudomonadati</taxon>
        <taxon>Pseudomonadota</taxon>
        <taxon>Alphaproteobacteria</taxon>
        <taxon>Rhodobacterales</taxon>
        <taxon>Paracoccaceae</taxon>
        <taxon>Tritonibacter</taxon>
    </lineage>
</organism>
<evidence type="ECO:0000313" key="3">
    <source>
        <dbReference type="Proteomes" id="UP000444174"/>
    </source>
</evidence>
<dbReference type="PANTHER" id="PTHR36417:SF2">
    <property type="entry name" value="SELENOPROTEIN DOMAIN PROTEIN (AFU_ORTHOLOGUE AFUA_1G05220)"/>
    <property type="match status" value="1"/>
</dbReference>
<dbReference type="EMBL" id="WIBF01000003">
    <property type="protein sequence ID" value="MQQ08295.1"/>
    <property type="molecule type" value="Genomic_DNA"/>
</dbReference>
<sequence length="99" mass="10817">MSDPAKPVVTISYCIGCNWLLRASWMGQELLSTFHGQLGGVTLVPSEIGGTFAIQIGETVIWERKRDGGFPDVKALKSRVRDQIAPDKDLGHLDGHKAQ</sequence>
<dbReference type="NCBIfam" id="TIGR02174">
    <property type="entry name" value="CXXU_selWTH"/>
    <property type="match status" value="1"/>
</dbReference>
<comment type="caution">
    <text evidence="2">The sequence shown here is derived from an EMBL/GenBank/DDBJ whole genome shotgun (WGS) entry which is preliminary data.</text>
</comment>
<keyword evidence="3" id="KW-1185">Reference proteome</keyword>
<dbReference type="PANTHER" id="PTHR36417">
    <property type="entry name" value="SELENOPROTEIN DOMAIN PROTEIN (AFU_ORTHOLOGUE AFUA_1G05220)"/>
    <property type="match status" value="1"/>
</dbReference>
<evidence type="ECO:0000256" key="1">
    <source>
        <dbReference type="ARBA" id="ARBA00023284"/>
    </source>
</evidence>
<dbReference type="Proteomes" id="UP000444174">
    <property type="component" value="Unassembled WGS sequence"/>
</dbReference>
<dbReference type="InterPro" id="IPR036249">
    <property type="entry name" value="Thioredoxin-like_sf"/>
</dbReference>
<reference evidence="2 3" key="1">
    <citation type="submission" date="2019-10" db="EMBL/GenBank/DDBJ databases">
        <title>Epibacterium sp. nov., isolated from seawater.</title>
        <authorList>
            <person name="Zhang X."/>
            <person name="Li N."/>
        </authorList>
    </citation>
    <scope>NUCLEOTIDE SEQUENCE [LARGE SCALE GENOMIC DNA]</scope>
    <source>
        <strain evidence="2 3">SM1979</strain>
    </source>
</reference>
<evidence type="ECO:0000313" key="2">
    <source>
        <dbReference type="EMBL" id="MQQ08295.1"/>
    </source>
</evidence>
<protein>
    <submittedName>
        <fullName evidence="2">SelT/SelW/SelH family protein</fullName>
    </submittedName>
</protein>
<dbReference type="InterPro" id="IPR011893">
    <property type="entry name" value="Selenoprotein_Rdx-typ"/>
</dbReference>
<dbReference type="AlphaFoldDB" id="A0A843YF45"/>
<proteinExistence type="predicted"/>
<dbReference type="RefSeq" id="WP_153215236.1">
    <property type="nucleotide sequence ID" value="NZ_WIBF01000003.1"/>
</dbReference>
<dbReference type="Pfam" id="PF10262">
    <property type="entry name" value="Rdx"/>
    <property type="match status" value="1"/>
</dbReference>
<gene>
    <name evidence="2" type="ORF">GFB49_07520</name>
</gene>
<keyword evidence="1" id="KW-0676">Redox-active center</keyword>
<dbReference type="Gene3D" id="3.40.30.10">
    <property type="entry name" value="Glutaredoxin"/>
    <property type="match status" value="1"/>
</dbReference>